<proteinExistence type="predicted"/>
<reference evidence="2 3" key="1">
    <citation type="submission" date="2021-07" db="EMBL/GenBank/DDBJ databases">
        <title>Paraburkholderia edwinii protects Aspergillus sp. from phenazines by acting as a toxin sponge.</title>
        <authorList>
            <person name="Dahlstrom K.M."/>
            <person name="Newman D.K."/>
        </authorList>
    </citation>
    <scope>NUCLEOTIDE SEQUENCE [LARGE SCALE GENOMIC DNA]</scope>
    <source>
        <strain evidence="2 3">Pe01</strain>
    </source>
</reference>
<name>A0ABX8UGQ9_9BURK</name>
<dbReference type="Pfam" id="PF08811">
    <property type="entry name" value="DUF1800"/>
    <property type="match status" value="1"/>
</dbReference>
<dbReference type="Proteomes" id="UP000826462">
    <property type="component" value="Chromosome 1"/>
</dbReference>
<feature type="compositionally biased region" description="Low complexity" evidence="1">
    <location>
        <begin position="96"/>
        <end position="115"/>
    </location>
</feature>
<feature type="region of interest" description="Disordered" evidence="1">
    <location>
        <begin position="87"/>
        <end position="129"/>
    </location>
</feature>
<dbReference type="EMBL" id="CP080095">
    <property type="protein sequence ID" value="QYD68009.1"/>
    <property type="molecule type" value="Genomic_DNA"/>
</dbReference>
<evidence type="ECO:0000313" key="2">
    <source>
        <dbReference type="EMBL" id="QYD68009.1"/>
    </source>
</evidence>
<keyword evidence="3" id="KW-1185">Reference proteome</keyword>
<dbReference type="InterPro" id="IPR014917">
    <property type="entry name" value="DUF1800"/>
</dbReference>
<evidence type="ECO:0000313" key="3">
    <source>
        <dbReference type="Proteomes" id="UP000826462"/>
    </source>
</evidence>
<protein>
    <submittedName>
        <fullName evidence="2">DUF1800 domain-containing protein</fullName>
    </submittedName>
</protein>
<sequence length="520" mass="56103">MNDSADAHAAAIALNRFGLGAKANEPVPPDPKAWLLAQFDHYDPRPPAWSREPDSAALIVDYVQRRREVRDMRRTGKDAAASGAISMANNMGGGAQTAQTAQSTQSTQAPQSASANAGAPTTEAQQARKALRTDIVTTYRDAVNARVLSALNTQTPFVERLVHFWANHFAISTEKPQVAVLAGAFEAEAIRPHVLGRFEDMLVAVERHPAMQFFLDQTNSVGPDSIAAMRAAERNPTRPRGLNENLAREIMELHTLGARSGYTQQDVTEFARAMTGWSVALPPVRTGGANGAGGRANAAEPGRFVFRIAQHEPGTRTIIGRQYDQTGEAQPLAVLHDFASSPATAHHVADKLARHFISDTPPPDVVSRVANAFTQSGGDLPTVYRALIESPQAWSPASAKFKSPWEWTISAMRGLGWQDLGDLQTAPLFTQLGQPIWRPGSPAGYDDVAASWASPDALLRRVELAQRLASRVGDRLDARTLGDHLFAGSLSMPTATAVSRAESASTAFALLFVSPDFQRR</sequence>
<gene>
    <name evidence="2" type="ORF">KZJ38_17210</name>
</gene>
<dbReference type="RefSeq" id="WP_219797402.1">
    <property type="nucleotide sequence ID" value="NZ_CP080095.1"/>
</dbReference>
<evidence type="ECO:0000256" key="1">
    <source>
        <dbReference type="SAM" id="MobiDB-lite"/>
    </source>
</evidence>
<organism evidence="2 3">
    <name type="scientific">Paraburkholderia edwinii</name>
    <dbReference type="NCBI Taxonomy" id="2861782"/>
    <lineage>
        <taxon>Bacteria</taxon>
        <taxon>Pseudomonadati</taxon>
        <taxon>Pseudomonadota</taxon>
        <taxon>Betaproteobacteria</taxon>
        <taxon>Burkholderiales</taxon>
        <taxon>Burkholderiaceae</taxon>
        <taxon>Paraburkholderia</taxon>
    </lineage>
</organism>
<accession>A0ABX8UGQ9</accession>